<evidence type="ECO:0000313" key="3">
    <source>
        <dbReference type="EMBL" id="QCW23749.1"/>
    </source>
</evidence>
<gene>
    <name evidence="3" type="ORF">AAS21_gp011</name>
</gene>
<keyword evidence="4" id="KW-1185">Reference proteome</keyword>
<dbReference type="Proteomes" id="UP000308921">
    <property type="component" value="Segment"/>
</dbReference>
<evidence type="ECO:0000256" key="1">
    <source>
        <dbReference type="SAM" id="MobiDB-lite"/>
    </source>
</evidence>
<dbReference type="EMBL" id="MK770119">
    <property type="protein sequence ID" value="QCW23749.1"/>
    <property type="molecule type" value="Genomic_DNA"/>
</dbReference>
<organism evidence="3 4">
    <name type="scientific">Pantoea phage vB_PagS_AAS21</name>
    <dbReference type="NCBI Taxonomy" id="2575261"/>
    <lineage>
        <taxon>Viruses</taxon>
        <taxon>Duplodnaviria</taxon>
        <taxon>Heunggongvirae</taxon>
        <taxon>Uroviricota</taxon>
        <taxon>Caudoviricetes</taxon>
        <taxon>Demerecviridae</taxon>
        <taxon>Keyvirus</taxon>
        <taxon>Keyvirus AAS21</taxon>
    </lineage>
</organism>
<proteinExistence type="predicted"/>
<dbReference type="SMART" id="SM00635">
    <property type="entry name" value="BID_2"/>
    <property type="match status" value="1"/>
</dbReference>
<dbReference type="Gene3D" id="2.60.40.1080">
    <property type="match status" value="1"/>
</dbReference>
<accession>A0A4Y5P1B8</accession>
<feature type="domain" description="BIG2" evidence="2">
    <location>
        <begin position="380"/>
        <end position="461"/>
    </location>
</feature>
<feature type="region of interest" description="Disordered" evidence="1">
    <location>
        <begin position="41"/>
        <end position="60"/>
    </location>
</feature>
<dbReference type="InterPro" id="IPR003343">
    <property type="entry name" value="Big_2"/>
</dbReference>
<sequence>MSVQLLRSSRVWASTVTSGFNTSNTIEILVQDDLSFSQDSNSTDITVNEAGPRPTRGSKRFNDSLNPAEWSFSTYILPYLDETDNLVKVPDYLLWQGLASGSPLDFSAEHGVHANGTNMMVDFADNAYHELSMINLYILMDKVWYQIKDCQIGQAEINVDIDDIGLVAWSGNGTQLVALDAAPFDVNALGMTDAFYARLQGSYLKNKLTILKMRDMDTNKSYDIPITGGTFTINNNITYLTPNTLSRVDIPIGSFTGAFEMTGSLSAYMNDKVLGSAELYDDLVKTLKATNRFEIAMILGGEYIQERPAAVIVAKQAHVNVPSIETDDVLGTSVEFKAIPTELDSGDEGYIAFGPKLTKDLIANIIANGDAEDDTPPQVPVASVSLTPESAKGAAGATIQLTADILPVNSSNKNVAYVSSNTNVATVDATGKVTIKPTATVGQKANITVTTVDGSFSDTSEITVE</sequence>
<evidence type="ECO:0000259" key="2">
    <source>
        <dbReference type="SMART" id="SM00635"/>
    </source>
</evidence>
<name>A0A4Y5P1B8_9CAUD</name>
<dbReference type="SUPFAM" id="SSF49373">
    <property type="entry name" value="Invasin/intimin cell-adhesion fragments"/>
    <property type="match status" value="1"/>
</dbReference>
<reference evidence="3 4" key="1">
    <citation type="submission" date="2019-04" db="EMBL/GenBank/DDBJ databases">
        <title>Complete genome sequence of Pantoea bacteriophage vB_PagS_AAS21.</title>
        <authorList>
            <person name="Truncaite L."/>
            <person name="Simoliuniene M."/>
            <person name="Zajanckauskaite A."/>
            <person name="Meskys R."/>
            <person name="Simoliunas E."/>
        </authorList>
    </citation>
    <scope>NUCLEOTIDE SEQUENCE [LARGE SCALE GENOMIC DNA]</scope>
</reference>
<protein>
    <submittedName>
        <fullName evidence="3">Major tail protein</fullName>
    </submittedName>
</protein>
<dbReference type="Pfam" id="PF02368">
    <property type="entry name" value="Big_2"/>
    <property type="match status" value="1"/>
</dbReference>
<evidence type="ECO:0000313" key="4">
    <source>
        <dbReference type="Proteomes" id="UP000308921"/>
    </source>
</evidence>
<dbReference type="InterPro" id="IPR008964">
    <property type="entry name" value="Invasin/intimin_cell_adhesion"/>
</dbReference>